<evidence type="ECO:0000256" key="7">
    <source>
        <dbReference type="ARBA" id="ARBA00022842"/>
    </source>
</evidence>
<dbReference type="AlphaFoldDB" id="A0A061AI13"/>
<dbReference type="SUPFAM" id="SSF47413">
    <property type="entry name" value="lambda repressor-like DNA-binding domains"/>
    <property type="match status" value="1"/>
</dbReference>
<dbReference type="GO" id="GO:0016779">
    <property type="term" value="F:nucleotidyltransferase activity"/>
    <property type="evidence" value="ECO:0007669"/>
    <property type="project" value="UniProtKB-KW"/>
</dbReference>
<dbReference type="InterPro" id="IPR043519">
    <property type="entry name" value="NT_sf"/>
</dbReference>
<dbReference type="GO" id="GO:0003677">
    <property type="term" value="F:DNA binding"/>
    <property type="evidence" value="ECO:0007669"/>
    <property type="project" value="InterPro"/>
</dbReference>
<dbReference type="Proteomes" id="UP000032434">
    <property type="component" value="Chromosome 1"/>
</dbReference>
<dbReference type="InterPro" id="IPR010982">
    <property type="entry name" value="Lambda_DNA-bd_dom_sf"/>
</dbReference>
<dbReference type="GO" id="GO:0005524">
    <property type="term" value="F:ATP binding"/>
    <property type="evidence" value="ECO:0007669"/>
    <property type="project" value="UniProtKB-KW"/>
</dbReference>
<reference evidence="10" key="1">
    <citation type="submission" date="2014-05" db="EMBL/GenBank/DDBJ databases">
        <authorList>
            <person name="Kube M."/>
        </authorList>
    </citation>
    <scope>NUCLEOTIDE SEQUENCE [LARGE SCALE GENOMIC DNA]</scope>
</reference>
<dbReference type="Pfam" id="PF01381">
    <property type="entry name" value="HTH_3"/>
    <property type="match status" value="1"/>
</dbReference>
<keyword evidence="3" id="KW-0548">Nucleotidyltransferase</keyword>
<gene>
    <name evidence="9" type="ORF">Aocu_05390</name>
</gene>
<evidence type="ECO:0000256" key="4">
    <source>
        <dbReference type="ARBA" id="ARBA00022723"/>
    </source>
</evidence>
<keyword evidence="4" id="KW-0479">Metal-binding</keyword>
<evidence type="ECO:0000313" key="9">
    <source>
        <dbReference type="EMBL" id="CDR30612.1"/>
    </source>
</evidence>
<dbReference type="Gene3D" id="1.10.260.40">
    <property type="entry name" value="lambda repressor-like DNA-binding domains"/>
    <property type="match status" value="1"/>
</dbReference>
<accession>A0A061AI13</accession>
<evidence type="ECO:0000256" key="5">
    <source>
        <dbReference type="ARBA" id="ARBA00022741"/>
    </source>
</evidence>
<dbReference type="CDD" id="cd05403">
    <property type="entry name" value="NT_KNTase_like"/>
    <property type="match status" value="1"/>
</dbReference>
<dbReference type="RefSeq" id="WP_052669942.1">
    <property type="nucleotide sequence ID" value="NZ_FUZK01000003.1"/>
</dbReference>
<keyword evidence="7" id="KW-0460">Magnesium</keyword>
<evidence type="ECO:0000256" key="3">
    <source>
        <dbReference type="ARBA" id="ARBA00022695"/>
    </source>
</evidence>
<sequence length="163" mass="19188">MKNNIQTIRENLGLTQTEFSNKLNIPVKSIRNWEQNIRVPSNYIVEMIADCILRKRLEEYMIYDKHFMPSFLMIKEKVENVFSKYNIDKAYLYGSYAKGTQTPQSDIDLYMISDIDDLDYFGVIEELRTILNKKIDLLSNKTVKSDSPIVNEIKETGILIYER</sequence>
<dbReference type="InterPro" id="IPR001387">
    <property type="entry name" value="Cro/C1-type_HTH"/>
</dbReference>
<feature type="domain" description="HTH cro/C1-type" evidence="8">
    <location>
        <begin position="5"/>
        <end position="50"/>
    </location>
</feature>
<dbReference type="SMART" id="SM00530">
    <property type="entry name" value="HTH_XRE"/>
    <property type="match status" value="1"/>
</dbReference>
<proteinExistence type="predicted"/>
<protein>
    <submittedName>
        <fullName evidence="9">Nucleotidyltransferase</fullName>
    </submittedName>
</protein>
<dbReference type="PATRIC" id="fig|35623.3.peg.540"/>
<dbReference type="Gene3D" id="3.30.460.10">
    <property type="entry name" value="Beta Polymerase, domain 2"/>
    <property type="match status" value="1"/>
</dbReference>
<dbReference type="PANTHER" id="PTHR33571">
    <property type="entry name" value="SSL8005 PROTEIN"/>
    <property type="match status" value="1"/>
</dbReference>
<dbReference type="KEGG" id="aoc:Aocu_05390"/>
<evidence type="ECO:0000256" key="2">
    <source>
        <dbReference type="ARBA" id="ARBA00022679"/>
    </source>
</evidence>
<organism evidence="9 10">
    <name type="scientific">Acholeplasma oculi</name>
    <dbReference type="NCBI Taxonomy" id="35623"/>
    <lineage>
        <taxon>Bacteria</taxon>
        <taxon>Bacillati</taxon>
        <taxon>Mycoplasmatota</taxon>
        <taxon>Mollicutes</taxon>
        <taxon>Acholeplasmatales</taxon>
        <taxon>Acholeplasmataceae</taxon>
        <taxon>Acholeplasma</taxon>
    </lineage>
</organism>
<keyword evidence="6" id="KW-0067">ATP-binding</keyword>
<dbReference type="OrthoDB" id="9809668at2"/>
<evidence type="ECO:0000256" key="6">
    <source>
        <dbReference type="ARBA" id="ARBA00022840"/>
    </source>
</evidence>
<keyword evidence="2 9" id="KW-0808">Transferase</keyword>
<dbReference type="InterPro" id="IPR052038">
    <property type="entry name" value="Type-VII_TA_antitoxin"/>
</dbReference>
<evidence type="ECO:0000259" key="8">
    <source>
        <dbReference type="PROSITE" id="PS50943"/>
    </source>
</evidence>
<dbReference type="EMBL" id="LK028559">
    <property type="protein sequence ID" value="CDR30612.1"/>
    <property type="molecule type" value="Genomic_DNA"/>
</dbReference>
<dbReference type="InterPro" id="IPR041633">
    <property type="entry name" value="Polbeta"/>
</dbReference>
<dbReference type="SUPFAM" id="SSF81301">
    <property type="entry name" value="Nucleotidyltransferase"/>
    <property type="match status" value="1"/>
</dbReference>
<dbReference type="HOGENOM" id="CLU_1657781_0_0_14"/>
<dbReference type="InParanoid" id="A0A061AI13"/>
<evidence type="ECO:0000313" key="10">
    <source>
        <dbReference type="Proteomes" id="UP000032434"/>
    </source>
</evidence>
<dbReference type="GO" id="GO:0046872">
    <property type="term" value="F:metal ion binding"/>
    <property type="evidence" value="ECO:0007669"/>
    <property type="project" value="UniProtKB-KW"/>
</dbReference>
<name>A0A061AI13_9MOLU</name>
<dbReference type="Pfam" id="PF18765">
    <property type="entry name" value="Polbeta"/>
    <property type="match status" value="1"/>
</dbReference>
<dbReference type="CDD" id="cd00093">
    <property type="entry name" value="HTH_XRE"/>
    <property type="match status" value="1"/>
</dbReference>
<comment type="cofactor">
    <cofactor evidence="1">
        <name>Mg(2+)</name>
        <dbReference type="ChEBI" id="CHEBI:18420"/>
    </cofactor>
</comment>
<keyword evidence="10" id="KW-1185">Reference proteome</keyword>
<dbReference type="PANTHER" id="PTHR33571:SF14">
    <property type="entry name" value="PROTEIN ADENYLYLTRANSFERASE MJ0435-RELATED"/>
    <property type="match status" value="1"/>
</dbReference>
<keyword evidence="5" id="KW-0547">Nucleotide-binding</keyword>
<dbReference type="PROSITE" id="PS50943">
    <property type="entry name" value="HTH_CROC1"/>
    <property type="match status" value="1"/>
</dbReference>
<evidence type="ECO:0000256" key="1">
    <source>
        <dbReference type="ARBA" id="ARBA00001946"/>
    </source>
</evidence>
<dbReference type="STRING" id="35623.Aocu_05390"/>